<accession>A0ABW5W0X3</accession>
<name>A0ABW5W0X3_9MICO</name>
<protein>
    <submittedName>
        <fullName evidence="4">ANTAR domain-containing protein</fullName>
    </submittedName>
</protein>
<evidence type="ECO:0000313" key="4">
    <source>
        <dbReference type="EMBL" id="MFD2797547.1"/>
    </source>
</evidence>
<sequence length="217" mass="23698">MHFSNYPYEFAVRAATLLSPGLEVSITMREHGLAIRAGSNSEASGRCDRVEALTGVGPCIDAMDELHAQVVPAIVEEARWAAWREQALQEGFRSAVAVPALVEPGVSIALNLYSRLVDPWTPQLLTAADSYAQLTASAVRLRLEVAKLEDHTVGLYRKMSDSIVTERAVGAIMHTNQCDESQARQILKSASQHRNVEAREVAETVLRALVFGGEKET</sequence>
<proteinExistence type="predicted"/>
<evidence type="ECO:0000259" key="3">
    <source>
        <dbReference type="PROSITE" id="PS50921"/>
    </source>
</evidence>
<dbReference type="Gene3D" id="1.10.10.10">
    <property type="entry name" value="Winged helix-like DNA-binding domain superfamily/Winged helix DNA-binding domain"/>
    <property type="match status" value="1"/>
</dbReference>
<dbReference type="InterPro" id="IPR036388">
    <property type="entry name" value="WH-like_DNA-bd_sf"/>
</dbReference>
<dbReference type="EMBL" id="JBHUOG010000002">
    <property type="protein sequence ID" value="MFD2797547.1"/>
    <property type="molecule type" value="Genomic_DNA"/>
</dbReference>
<organism evidence="4 5">
    <name type="scientific">Promicromonospora vindobonensis</name>
    <dbReference type="NCBI Taxonomy" id="195748"/>
    <lineage>
        <taxon>Bacteria</taxon>
        <taxon>Bacillati</taxon>
        <taxon>Actinomycetota</taxon>
        <taxon>Actinomycetes</taxon>
        <taxon>Micrococcales</taxon>
        <taxon>Promicromonosporaceae</taxon>
        <taxon>Promicromonospora</taxon>
    </lineage>
</organism>
<keyword evidence="5" id="KW-1185">Reference proteome</keyword>
<keyword evidence="1" id="KW-0805">Transcription regulation</keyword>
<dbReference type="InterPro" id="IPR005561">
    <property type="entry name" value="ANTAR"/>
</dbReference>
<evidence type="ECO:0000313" key="5">
    <source>
        <dbReference type="Proteomes" id="UP001597479"/>
    </source>
</evidence>
<dbReference type="InterPro" id="IPR029016">
    <property type="entry name" value="GAF-like_dom_sf"/>
</dbReference>
<dbReference type="Pfam" id="PF03861">
    <property type="entry name" value="ANTAR"/>
    <property type="match status" value="1"/>
</dbReference>
<dbReference type="Proteomes" id="UP001597479">
    <property type="component" value="Unassembled WGS sequence"/>
</dbReference>
<reference evidence="5" key="1">
    <citation type="journal article" date="2019" name="Int. J. Syst. Evol. Microbiol.">
        <title>The Global Catalogue of Microorganisms (GCM) 10K type strain sequencing project: providing services to taxonomists for standard genome sequencing and annotation.</title>
        <authorList>
            <consortium name="The Broad Institute Genomics Platform"/>
            <consortium name="The Broad Institute Genome Sequencing Center for Infectious Disease"/>
            <person name="Wu L."/>
            <person name="Ma J."/>
        </authorList>
    </citation>
    <scope>NUCLEOTIDE SEQUENCE [LARGE SCALE GENOMIC DNA]</scope>
    <source>
        <strain evidence="5">CCM 7044</strain>
    </source>
</reference>
<evidence type="ECO:0000256" key="2">
    <source>
        <dbReference type="ARBA" id="ARBA00023163"/>
    </source>
</evidence>
<dbReference type="PROSITE" id="PS50921">
    <property type="entry name" value="ANTAR"/>
    <property type="match status" value="1"/>
</dbReference>
<keyword evidence="2" id="KW-0804">Transcription</keyword>
<evidence type="ECO:0000256" key="1">
    <source>
        <dbReference type="ARBA" id="ARBA00023015"/>
    </source>
</evidence>
<gene>
    <name evidence="4" type="ORF">ACFS27_28590</name>
</gene>
<dbReference type="RefSeq" id="WP_377190654.1">
    <property type="nucleotide sequence ID" value="NZ_JBHUOG010000002.1"/>
</dbReference>
<dbReference type="Gene3D" id="3.30.450.40">
    <property type="match status" value="1"/>
</dbReference>
<feature type="domain" description="ANTAR" evidence="3">
    <location>
        <begin position="145"/>
        <end position="206"/>
    </location>
</feature>
<dbReference type="SUPFAM" id="SSF55781">
    <property type="entry name" value="GAF domain-like"/>
    <property type="match status" value="1"/>
</dbReference>
<dbReference type="SMART" id="SM01012">
    <property type="entry name" value="ANTAR"/>
    <property type="match status" value="1"/>
</dbReference>
<comment type="caution">
    <text evidence="4">The sequence shown here is derived from an EMBL/GenBank/DDBJ whole genome shotgun (WGS) entry which is preliminary data.</text>
</comment>